<evidence type="ECO:0000259" key="2">
    <source>
        <dbReference type="Pfam" id="PF04773"/>
    </source>
</evidence>
<evidence type="ECO:0000313" key="5">
    <source>
        <dbReference type="Proteomes" id="UP000428260"/>
    </source>
</evidence>
<keyword evidence="1" id="KW-0472">Membrane</keyword>
<accession>A0A6I6K703</accession>
<feature type="transmembrane region" description="Helical" evidence="1">
    <location>
        <begin position="93"/>
        <end position="111"/>
    </location>
</feature>
<name>A0A6I6K703_9BACT</name>
<dbReference type="InterPro" id="IPR032508">
    <property type="entry name" value="FecR_C"/>
</dbReference>
<dbReference type="RefSeq" id="WP_158871280.1">
    <property type="nucleotide sequence ID" value="NZ_CP046401.1"/>
</dbReference>
<sequence>MKIDDLYISLIVRRLKNDISEHEQVKLFKWVYSDHENEKLYYHLKDIWETAQYDTKIKNANIDSEWEKFALLAIEEESKHFKERKILTQNLKTVLQIAALVIITFGVGFFVRKIIPEKASYSSVTVPYGARSEVLLPDGSKVWVNSGSQIKYPADFKGKEVNLFLEGEAYFDIMKNPKRKLNVKTSSINIQVLGTKFNVKSYNDEDVVETTLVNGSISITGKIGEKLIKEPIYLKPKEQAVLIKSQNAVEILDPEKKSNNQTDLEDEKESEELEKAKLQPIMKINGEVDVEPFVSWKDNKLVFRGERFDELAVKMERWYNVQIIIKDEELKSARYTGIFEKETIEQAIDALSISLPFTYEMEKNRIEIEKLKN</sequence>
<keyword evidence="1" id="KW-1133">Transmembrane helix</keyword>
<dbReference type="AlphaFoldDB" id="A0A6I6K703"/>
<protein>
    <submittedName>
        <fullName evidence="4">DUF4974 domain-containing protein</fullName>
    </submittedName>
</protein>
<dbReference type="Gene3D" id="3.55.50.30">
    <property type="match status" value="1"/>
</dbReference>
<proteinExistence type="predicted"/>
<keyword evidence="1" id="KW-0812">Transmembrane</keyword>
<dbReference type="Proteomes" id="UP000428260">
    <property type="component" value="Chromosome"/>
</dbReference>
<dbReference type="PANTHER" id="PTHR30273:SF2">
    <property type="entry name" value="PROTEIN FECR"/>
    <property type="match status" value="1"/>
</dbReference>
<dbReference type="KEGG" id="mcos:GM418_28275"/>
<dbReference type="Gene3D" id="2.60.120.1440">
    <property type="match status" value="1"/>
</dbReference>
<gene>
    <name evidence="4" type="ORF">GM418_28275</name>
</gene>
<reference evidence="4 5" key="1">
    <citation type="submission" date="2019-11" db="EMBL/GenBank/DDBJ databases">
        <authorList>
            <person name="Zheng R.K."/>
            <person name="Sun C.M."/>
        </authorList>
    </citation>
    <scope>NUCLEOTIDE SEQUENCE [LARGE SCALE GENOMIC DNA]</scope>
    <source>
        <strain evidence="4 5">WC007</strain>
    </source>
</reference>
<evidence type="ECO:0000313" key="4">
    <source>
        <dbReference type="EMBL" id="QGY47423.1"/>
    </source>
</evidence>
<dbReference type="InterPro" id="IPR006860">
    <property type="entry name" value="FecR"/>
</dbReference>
<feature type="domain" description="Protein FecR C-terminal" evidence="3">
    <location>
        <begin position="300"/>
        <end position="368"/>
    </location>
</feature>
<dbReference type="InterPro" id="IPR012373">
    <property type="entry name" value="Ferrdict_sens_TM"/>
</dbReference>
<dbReference type="PANTHER" id="PTHR30273">
    <property type="entry name" value="PERIPLASMIC SIGNAL SENSOR AND SIGMA FACTOR ACTIVATOR FECR-RELATED"/>
    <property type="match status" value="1"/>
</dbReference>
<organism evidence="4 5">
    <name type="scientific">Maribellus comscasis</name>
    <dbReference type="NCBI Taxonomy" id="2681766"/>
    <lineage>
        <taxon>Bacteria</taxon>
        <taxon>Pseudomonadati</taxon>
        <taxon>Bacteroidota</taxon>
        <taxon>Bacteroidia</taxon>
        <taxon>Marinilabiliales</taxon>
        <taxon>Prolixibacteraceae</taxon>
        <taxon>Maribellus</taxon>
    </lineage>
</organism>
<feature type="domain" description="FecR protein" evidence="2">
    <location>
        <begin position="125"/>
        <end position="217"/>
    </location>
</feature>
<dbReference type="GO" id="GO:0016989">
    <property type="term" value="F:sigma factor antagonist activity"/>
    <property type="evidence" value="ECO:0007669"/>
    <property type="project" value="TreeGrafter"/>
</dbReference>
<evidence type="ECO:0000256" key="1">
    <source>
        <dbReference type="SAM" id="Phobius"/>
    </source>
</evidence>
<dbReference type="PIRSF" id="PIRSF018266">
    <property type="entry name" value="FecR"/>
    <property type="match status" value="1"/>
</dbReference>
<dbReference type="EMBL" id="CP046401">
    <property type="protein sequence ID" value="QGY47423.1"/>
    <property type="molecule type" value="Genomic_DNA"/>
</dbReference>
<dbReference type="Pfam" id="PF04773">
    <property type="entry name" value="FecR"/>
    <property type="match status" value="1"/>
</dbReference>
<dbReference type="Pfam" id="PF16344">
    <property type="entry name" value="FecR_C"/>
    <property type="match status" value="1"/>
</dbReference>
<keyword evidence="5" id="KW-1185">Reference proteome</keyword>
<evidence type="ECO:0000259" key="3">
    <source>
        <dbReference type="Pfam" id="PF16344"/>
    </source>
</evidence>